<dbReference type="WBParaSite" id="nRc.2.0.1.t04883-RA">
    <property type="protein sequence ID" value="nRc.2.0.1.t04883-RA"/>
    <property type="gene ID" value="nRc.2.0.1.g04883"/>
</dbReference>
<evidence type="ECO:0000313" key="2">
    <source>
        <dbReference type="Proteomes" id="UP000887565"/>
    </source>
</evidence>
<sequence length="287" mass="33149">MYPTILLQKLQHQYWKSKSVTLADGSTIDYYQCRNCDKRKRKNKGLINMQVSLDIYESVDRQATTKLRIMLIQNSQFGRDMMIIPFEIFLVIRNWYTYDENTWGKPGVKGNDMALLFLKKPIRFIQQFVMAKKPLKADAKCYIRAWQRPSFSKGKLNRTAVIIRKFRKLKETGGTLSAEILHPKTTIFEAVMATPLICEIGGQGVVQGMITGHKHWKKTCKTKPSKNCTPLVSWSNLHEIVLACCILHYLINTDNIVEQSEFGIPKKEENQHDENDEEGFVGNRNVT</sequence>
<protein>
    <submittedName>
        <fullName evidence="3">Uncharacterized protein</fullName>
    </submittedName>
</protein>
<dbReference type="AlphaFoldDB" id="A0A915HSI1"/>
<evidence type="ECO:0000256" key="1">
    <source>
        <dbReference type="SAM" id="MobiDB-lite"/>
    </source>
</evidence>
<accession>A0A915HSI1</accession>
<feature type="region of interest" description="Disordered" evidence="1">
    <location>
        <begin position="267"/>
        <end position="287"/>
    </location>
</feature>
<evidence type="ECO:0000313" key="3">
    <source>
        <dbReference type="WBParaSite" id="nRc.2.0.1.t04883-RA"/>
    </source>
</evidence>
<dbReference type="Proteomes" id="UP000887565">
    <property type="component" value="Unplaced"/>
</dbReference>
<name>A0A915HSI1_ROMCU</name>
<keyword evidence="2" id="KW-1185">Reference proteome</keyword>
<proteinExistence type="predicted"/>
<reference evidence="3" key="1">
    <citation type="submission" date="2022-11" db="UniProtKB">
        <authorList>
            <consortium name="WormBaseParasite"/>
        </authorList>
    </citation>
    <scope>IDENTIFICATION</scope>
</reference>
<organism evidence="2 3">
    <name type="scientific">Romanomermis culicivorax</name>
    <name type="common">Nematode worm</name>
    <dbReference type="NCBI Taxonomy" id="13658"/>
    <lineage>
        <taxon>Eukaryota</taxon>
        <taxon>Metazoa</taxon>
        <taxon>Ecdysozoa</taxon>
        <taxon>Nematoda</taxon>
        <taxon>Enoplea</taxon>
        <taxon>Dorylaimia</taxon>
        <taxon>Mermithida</taxon>
        <taxon>Mermithoidea</taxon>
        <taxon>Mermithidae</taxon>
        <taxon>Romanomermis</taxon>
    </lineage>
</organism>